<keyword evidence="8" id="KW-0175">Coiled coil</keyword>
<keyword evidence="4 7" id="KW-0347">Helicase</keyword>
<reference evidence="11" key="1">
    <citation type="submission" date="2023-12" db="EMBL/GenBank/DDBJ databases">
        <title>Genome assembly of Anisodus tanguticus.</title>
        <authorList>
            <person name="Wang Y.-J."/>
        </authorList>
    </citation>
    <scope>NUCLEOTIDE SEQUENCE</scope>
    <source>
        <strain evidence="11">KB-2021</strain>
        <tissue evidence="11">Leaf</tissue>
    </source>
</reference>
<comment type="similarity">
    <text evidence="7">Belongs to the DEAD box helicase family.</text>
</comment>
<protein>
    <recommendedName>
        <fullName evidence="1">RNA helicase</fullName>
        <ecNumber evidence="1">3.6.4.13</ecNumber>
    </recommendedName>
</protein>
<dbReference type="EMBL" id="JAVYJV010000016">
    <property type="protein sequence ID" value="KAK4349865.1"/>
    <property type="molecule type" value="Genomic_DNA"/>
</dbReference>
<evidence type="ECO:0000256" key="6">
    <source>
        <dbReference type="ARBA" id="ARBA00022884"/>
    </source>
</evidence>
<dbReference type="EC" id="3.6.4.13" evidence="1"/>
<dbReference type="InterPro" id="IPR011545">
    <property type="entry name" value="DEAD/DEAH_box_helicase_dom"/>
</dbReference>
<evidence type="ECO:0000259" key="10">
    <source>
        <dbReference type="PROSITE" id="PS51194"/>
    </source>
</evidence>
<evidence type="ECO:0000313" key="12">
    <source>
        <dbReference type="Proteomes" id="UP001291623"/>
    </source>
</evidence>
<evidence type="ECO:0000256" key="3">
    <source>
        <dbReference type="ARBA" id="ARBA00022801"/>
    </source>
</evidence>
<evidence type="ECO:0000256" key="2">
    <source>
        <dbReference type="ARBA" id="ARBA00022741"/>
    </source>
</evidence>
<name>A0AAE1RCY5_9SOLA</name>
<keyword evidence="3 7" id="KW-0378">Hydrolase</keyword>
<dbReference type="SMART" id="SM00487">
    <property type="entry name" value="DEXDc"/>
    <property type="match status" value="1"/>
</dbReference>
<feature type="coiled-coil region" evidence="8">
    <location>
        <begin position="75"/>
        <end position="157"/>
    </location>
</feature>
<dbReference type="GO" id="GO:0003723">
    <property type="term" value="F:RNA binding"/>
    <property type="evidence" value="ECO:0007669"/>
    <property type="project" value="UniProtKB-KW"/>
</dbReference>
<dbReference type="PROSITE" id="PS00039">
    <property type="entry name" value="DEAD_ATP_HELICASE"/>
    <property type="match status" value="1"/>
</dbReference>
<keyword evidence="12" id="KW-1185">Reference proteome</keyword>
<dbReference type="PROSITE" id="PS51194">
    <property type="entry name" value="HELICASE_CTER"/>
    <property type="match status" value="1"/>
</dbReference>
<dbReference type="AlphaFoldDB" id="A0AAE1RCY5"/>
<evidence type="ECO:0000256" key="8">
    <source>
        <dbReference type="SAM" id="Coils"/>
    </source>
</evidence>
<gene>
    <name evidence="11" type="ORF">RND71_029178</name>
</gene>
<sequence>MCEMEGKNYIPWNAFDNHQGYRATHIASGPMPPPPMPPPILPIMPPSVPLPMPHVEIHRLLDENWRLVEDRISLQQELADTRAQHEIECKELMERGLKLINDLPAIERLQNEVKQLRSEVTRLCTVNQDLSSQVETLQVENEQIPSLRAEIDRLHRELSCARSAANYENKAKMELMDQIQTIKKGYEESSTIQERGIVPFCRGLDVIQHLQYASEKTAAICSEILQQIDNGLGHCQVLFLAPTYERAQHIENLMRALGDHLGVKIHASVGATSVEEDKHIISAGVHLVVSTPRRVLDMLRRRKPSLRPGHIRMFVIDEADEMLSRGFKDQIYDIEQFLPAKVQVVVLYATRPANALEITKKFMNKPVQWLTDKLRSRGHTVSATNGKMDEKTRNVILREFCSGSSGVLITTDLSARVLDVGRVTIVVNYDLPTQLENYLRRIGRNGEFGSKRYAVNFVTADDERMLSEIKRFYDVVIDELPSNVADL</sequence>
<organism evidence="11 12">
    <name type="scientific">Anisodus tanguticus</name>
    <dbReference type="NCBI Taxonomy" id="243964"/>
    <lineage>
        <taxon>Eukaryota</taxon>
        <taxon>Viridiplantae</taxon>
        <taxon>Streptophyta</taxon>
        <taxon>Embryophyta</taxon>
        <taxon>Tracheophyta</taxon>
        <taxon>Spermatophyta</taxon>
        <taxon>Magnoliopsida</taxon>
        <taxon>eudicotyledons</taxon>
        <taxon>Gunneridae</taxon>
        <taxon>Pentapetalae</taxon>
        <taxon>asterids</taxon>
        <taxon>lamiids</taxon>
        <taxon>Solanales</taxon>
        <taxon>Solanaceae</taxon>
        <taxon>Solanoideae</taxon>
        <taxon>Hyoscyameae</taxon>
        <taxon>Anisodus</taxon>
    </lineage>
</organism>
<dbReference type="Proteomes" id="UP001291623">
    <property type="component" value="Unassembled WGS sequence"/>
</dbReference>
<dbReference type="CDD" id="cd18787">
    <property type="entry name" value="SF2_C_DEAD"/>
    <property type="match status" value="1"/>
</dbReference>
<keyword evidence="2 7" id="KW-0547">Nucleotide-binding</keyword>
<proteinExistence type="inferred from homology"/>
<dbReference type="InterPro" id="IPR000629">
    <property type="entry name" value="RNA-helicase_DEAD-box_CS"/>
</dbReference>
<dbReference type="Pfam" id="PF00271">
    <property type="entry name" value="Helicase_C"/>
    <property type="match status" value="1"/>
</dbReference>
<dbReference type="SUPFAM" id="SSF52540">
    <property type="entry name" value="P-loop containing nucleoside triphosphate hydrolases"/>
    <property type="match status" value="1"/>
</dbReference>
<dbReference type="GO" id="GO:0005524">
    <property type="term" value="F:ATP binding"/>
    <property type="evidence" value="ECO:0007669"/>
    <property type="project" value="UniProtKB-KW"/>
</dbReference>
<evidence type="ECO:0000256" key="5">
    <source>
        <dbReference type="ARBA" id="ARBA00022840"/>
    </source>
</evidence>
<dbReference type="InterPro" id="IPR027417">
    <property type="entry name" value="P-loop_NTPase"/>
</dbReference>
<dbReference type="Pfam" id="PF00270">
    <property type="entry name" value="DEAD"/>
    <property type="match status" value="1"/>
</dbReference>
<dbReference type="InterPro" id="IPR001650">
    <property type="entry name" value="Helicase_C-like"/>
</dbReference>
<feature type="domain" description="Helicase ATP-binding" evidence="9">
    <location>
        <begin position="197"/>
        <end position="369"/>
    </location>
</feature>
<dbReference type="InterPro" id="IPR014001">
    <property type="entry name" value="Helicase_ATP-bd"/>
</dbReference>
<dbReference type="GO" id="GO:0003724">
    <property type="term" value="F:RNA helicase activity"/>
    <property type="evidence" value="ECO:0007669"/>
    <property type="project" value="UniProtKB-EC"/>
</dbReference>
<comment type="caution">
    <text evidence="11">The sequence shown here is derived from an EMBL/GenBank/DDBJ whole genome shotgun (WGS) entry which is preliminary data.</text>
</comment>
<evidence type="ECO:0000256" key="1">
    <source>
        <dbReference type="ARBA" id="ARBA00012552"/>
    </source>
</evidence>
<dbReference type="SMART" id="SM00490">
    <property type="entry name" value="HELICc"/>
    <property type="match status" value="1"/>
</dbReference>
<evidence type="ECO:0000256" key="4">
    <source>
        <dbReference type="ARBA" id="ARBA00022806"/>
    </source>
</evidence>
<dbReference type="PANTHER" id="PTHR47958">
    <property type="entry name" value="ATP-DEPENDENT RNA HELICASE DBP3"/>
    <property type="match status" value="1"/>
</dbReference>
<dbReference type="PROSITE" id="PS51192">
    <property type="entry name" value="HELICASE_ATP_BIND_1"/>
    <property type="match status" value="1"/>
</dbReference>
<evidence type="ECO:0000259" key="9">
    <source>
        <dbReference type="PROSITE" id="PS51192"/>
    </source>
</evidence>
<dbReference type="Gene3D" id="3.40.50.300">
    <property type="entry name" value="P-loop containing nucleotide triphosphate hydrolases"/>
    <property type="match status" value="2"/>
</dbReference>
<feature type="domain" description="Helicase C-terminal" evidence="10">
    <location>
        <begin position="333"/>
        <end position="487"/>
    </location>
</feature>
<accession>A0AAE1RCY5</accession>
<keyword evidence="5 7" id="KW-0067">ATP-binding</keyword>
<keyword evidence="6" id="KW-0694">RNA-binding</keyword>
<evidence type="ECO:0000313" key="11">
    <source>
        <dbReference type="EMBL" id="KAK4349865.1"/>
    </source>
</evidence>
<evidence type="ECO:0000256" key="7">
    <source>
        <dbReference type="RuleBase" id="RU000492"/>
    </source>
</evidence>
<dbReference type="GO" id="GO:0016787">
    <property type="term" value="F:hydrolase activity"/>
    <property type="evidence" value="ECO:0007669"/>
    <property type="project" value="UniProtKB-KW"/>
</dbReference>